<dbReference type="AlphaFoldDB" id="A0A1D6ICN9"/>
<dbReference type="EMBL" id="CM007650">
    <property type="protein sequence ID" value="ONM57628.1"/>
    <property type="molecule type" value="Genomic_DNA"/>
</dbReference>
<proteinExistence type="predicted"/>
<accession>A0A1D6ICN9</accession>
<name>A0A1D6ICN9_MAIZE</name>
<protein>
    <submittedName>
        <fullName evidence="1">Uncharacterized protein</fullName>
    </submittedName>
</protein>
<evidence type="ECO:0000313" key="1">
    <source>
        <dbReference type="EMBL" id="ONM57628.1"/>
    </source>
</evidence>
<gene>
    <name evidence="1" type="ORF">ZEAMMB73_Zm00001d021601</name>
</gene>
<reference evidence="1" key="1">
    <citation type="submission" date="2015-12" db="EMBL/GenBank/DDBJ databases">
        <title>Update maize B73 reference genome by single molecule sequencing technologies.</title>
        <authorList>
            <consortium name="Maize Genome Sequencing Project"/>
            <person name="Ware D."/>
        </authorList>
    </citation>
    <scope>NUCLEOTIDE SEQUENCE [LARGE SCALE GENOMIC DNA]</scope>
    <source>
        <tissue evidence="1">Seedling</tissue>
    </source>
</reference>
<sequence length="102" mass="10078">MARNAVLVLVLAGVLLQLCSVVPPVAGAGRRALLVDTQLVHGGGGGIVKQEAAGTCVNGGGNAGPGEATAIEGAAYCHDGQQYVSVTTVGGWTETESVHEAP</sequence>
<dbReference type="InParanoid" id="A0A1D6ICN9"/>
<organism evidence="1">
    <name type="scientific">Zea mays</name>
    <name type="common">Maize</name>
    <dbReference type="NCBI Taxonomy" id="4577"/>
    <lineage>
        <taxon>Eukaryota</taxon>
        <taxon>Viridiplantae</taxon>
        <taxon>Streptophyta</taxon>
        <taxon>Embryophyta</taxon>
        <taxon>Tracheophyta</taxon>
        <taxon>Spermatophyta</taxon>
        <taxon>Magnoliopsida</taxon>
        <taxon>Liliopsida</taxon>
        <taxon>Poales</taxon>
        <taxon>Poaceae</taxon>
        <taxon>PACMAD clade</taxon>
        <taxon>Panicoideae</taxon>
        <taxon>Andropogonodae</taxon>
        <taxon>Andropogoneae</taxon>
        <taxon>Tripsacinae</taxon>
        <taxon>Zea</taxon>
    </lineage>
</organism>